<dbReference type="EMBL" id="CAKXAJ010021523">
    <property type="protein sequence ID" value="CAH2226531.1"/>
    <property type="molecule type" value="Genomic_DNA"/>
</dbReference>
<evidence type="ECO:0000313" key="1">
    <source>
        <dbReference type="EMBL" id="CAH2226531.1"/>
    </source>
</evidence>
<feature type="non-terminal residue" evidence="1">
    <location>
        <position position="1"/>
    </location>
</feature>
<evidence type="ECO:0000313" key="2">
    <source>
        <dbReference type="Proteomes" id="UP000838756"/>
    </source>
</evidence>
<sequence length="96" mass="10854">MVMIYLPRLSISLTEAMERSVVLILNIRQSDLADHIARTPPKPHHARRLGPRDPPRLYPTPCFECLGNVEAVLFPTGLDFYVLPSERVCDCHCVAL</sequence>
<organism evidence="1 2">
    <name type="scientific">Pararge aegeria aegeria</name>
    <dbReference type="NCBI Taxonomy" id="348720"/>
    <lineage>
        <taxon>Eukaryota</taxon>
        <taxon>Metazoa</taxon>
        <taxon>Ecdysozoa</taxon>
        <taxon>Arthropoda</taxon>
        <taxon>Hexapoda</taxon>
        <taxon>Insecta</taxon>
        <taxon>Pterygota</taxon>
        <taxon>Neoptera</taxon>
        <taxon>Endopterygota</taxon>
        <taxon>Lepidoptera</taxon>
        <taxon>Glossata</taxon>
        <taxon>Ditrysia</taxon>
        <taxon>Papilionoidea</taxon>
        <taxon>Nymphalidae</taxon>
        <taxon>Satyrinae</taxon>
        <taxon>Satyrini</taxon>
        <taxon>Parargina</taxon>
        <taxon>Pararge</taxon>
    </lineage>
</organism>
<keyword evidence="2" id="KW-1185">Reference proteome</keyword>
<dbReference type="Proteomes" id="UP000838756">
    <property type="component" value="Unassembled WGS sequence"/>
</dbReference>
<reference evidence="1" key="1">
    <citation type="submission" date="2022-03" db="EMBL/GenBank/DDBJ databases">
        <authorList>
            <person name="Lindestad O."/>
        </authorList>
    </citation>
    <scope>NUCLEOTIDE SEQUENCE</scope>
</reference>
<protein>
    <submittedName>
        <fullName evidence="1">Jg3996 protein</fullName>
    </submittedName>
</protein>
<proteinExistence type="predicted"/>
<dbReference type="AlphaFoldDB" id="A0A8S4R252"/>
<name>A0A8S4R252_9NEOP</name>
<comment type="caution">
    <text evidence="1">The sequence shown here is derived from an EMBL/GenBank/DDBJ whole genome shotgun (WGS) entry which is preliminary data.</text>
</comment>
<gene>
    <name evidence="1" type="primary">jg3996</name>
    <name evidence="1" type="ORF">PAEG_LOCUS7233</name>
</gene>
<accession>A0A8S4R252</accession>